<dbReference type="Proteomes" id="UP000663845">
    <property type="component" value="Unassembled WGS sequence"/>
</dbReference>
<accession>A0A815QXM5</accession>
<dbReference type="AlphaFoldDB" id="A0A815QXM5"/>
<evidence type="ECO:0000313" key="1">
    <source>
        <dbReference type="EMBL" id="CAF1469297.1"/>
    </source>
</evidence>
<organism evidence="1 2">
    <name type="scientific">Adineta steineri</name>
    <dbReference type="NCBI Taxonomy" id="433720"/>
    <lineage>
        <taxon>Eukaryota</taxon>
        <taxon>Metazoa</taxon>
        <taxon>Spiralia</taxon>
        <taxon>Gnathifera</taxon>
        <taxon>Rotifera</taxon>
        <taxon>Eurotatoria</taxon>
        <taxon>Bdelloidea</taxon>
        <taxon>Adinetida</taxon>
        <taxon>Adinetidae</taxon>
        <taxon>Adineta</taxon>
    </lineage>
</organism>
<comment type="caution">
    <text evidence="1">The sequence shown here is derived from an EMBL/GenBank/DDBJ whole genome shotgun (WGS) entry which is preliminary data.</text>
</comment>
<proteinExistence type="predicted"/>
<evidence type="ECO:0000313" key="2">
    <source>
        <dbReference type="Proteomes" id="UP000663845"/>
    </source>
</evidence>
<reference evidence="1" key="1">
    <citation type="submission" date="2021-02" db="EMBL/GenBank/DDBJ databases">
        <authorList>
            <person name="Nowell W R."/>
        </authorList>
    </citation>
    <scope>NUCLEOTIDE SEQUENCE</scope>
</reference>
<name>A0A815QXM5_9BILA</name>
<gene>
    <name evidence="1" type="ORF">JYZ213_LOCUS41713</name>
</gene>
<protein>
    <submittedName>
        <fullName evidence="1">Uncharacterized protein</fullName>
    </submittedName>
</protein>
<dbReference type="EMBL" id="CAJNOG010001762">
    <property type="protein sequence ID" value="CAF1469297.1"/>
    <property type="molecule type" value="Genomic_DNA"/>
</dbReference>
<sequence length="233" mass="26691">MAALIQTVEIGFIIYQKYLEGNDLRPNFLYQLLTNESEPFQIRKEVILHAIDLVSCNMRQFRLLSDSTDAPKPSALGRQVVIVAPDNQTNDKNNQSSIEHSRIKQKKSSYQIRMAKSYIADHLQQSYINDKQLAFTVELCERHDDLVRVPFQSRHSNRKKYIATIQFNEQDEKPITEWYCTCFVGGGEVTTKLLNAINNSMTFSDQEDNSANDDGYFGAFAMTTSVNNDDDLD</sequence>